<protein>
    <submittedName>
        <fullName evidence="6">Substrate-binding domain-containing protein</fullName>
    </submittedName>
</protein>
<comment type="subcellular location">
    <subcellularLocation>
        <location evidence="1">Cell envelope</location>
    </subcellularLocation>
</comment>
<dbReference type="RefSeq" id="WP_318600662.1">
    <property type="nucleotide sequence ID" value="NZ_JAWSTH010000124.1"/>
</dbReference>
<dbReference type="SUPFAM" id="SSF53822">
    <property type="entry name" value="Periplasmic binding protein-like I"/>
    <property type="match status" value="1"/>
</dbReference>
<organism evidence="6 7">
    <name type="scientific">Conexibacter stalactiti</name>
    <dbReference type="NCBI Taxonomy" id="1940611"/>
    <lineage>
        <taxon>Bacteria</taxon>
        <taxon>Bacillati</taxon>
        <taxon>Actinomycetota</taxon>
        <taxon>Thermoleophilia</taxon>
        <taxon>Solirubrobacterales</taxon>
        <taxon>Conexibacteraceae</taxon>
        <taxon>Conexibacter</taxon>
    </lineage>
</organism>
<evidence type="ECO:0000256" key="1">
    <source>
        <dbReference type="ARBA" id="ARBA00004196"/>
    </source>
</evidence>
<gene>
    <name evidence="6" type="ORF">R7226_27765</name>
</gene>
<reference evidence="7" key="1">
    <citation type="submission" date="2023-07" db="EMBL/GenBank/DDBJ databases">
        <title>Conexibacter stalactiti sp. nov., isolated from stalactites in a lava cave and emended description of the genus Conexibacter.</title>
        <authorList>
            <person name="Lee S.D."/>
        </authorList>
    </citation>
    <scope>NUCLEOTIDE SEQUENCE [LARGE SCALE GENOMIC DNA]</scope>
    <source>
        <strain evidence="7">KCTC 39840</strain>
    </source>
</reference>
<proteinExistence type="inferred from homology"/>
<dbReference type="EMBL" id="JAWSTH010000124">
    <property type="protein sequence ID" value="MDW5598186.1"/>
    <property type="molecule type" value="Genomic_DNA"/>
</dbReference>
<evidence type="ECO:0000259" key="5">
    <source>
        <dbReference type="Pfam" id="PF13407"/>
    </source>
</evidence>
<feature type="chain" id="PRO_5046196753" evidence="4">
    <location>
        <begin position="28"/>
        <end position="401"/>
    </location>
</feature>
<sequence length="401" mass="42491">MLTRSRLTSVSAALAALLAAAALSACGSDDSSSATAAGGATGAATTAASSDAGGGVEAAKALVAEASETPRFVAPPAFDTAAAEGKTVWWIGNVEDPILRQWVEAAREAWEANGAELRVYDTKGSIPEHVKGFDLAIAGKADAIVLGDGFPAVQFAAQVKRAKDAGIPFFSLVTGQPREQPEVDGLALDVSYDYRRVGQLLAAWAIADSDGTAQGVFIETPAIPSSTFEREGFQREIEANCPDCRFEYKEVEQTGGGSSAQDALGNVARTSILSNPKTGYVITAFDSQALYAMAGVQQAGAGTRVKLAGFNTIVPQMQNLKKGTPFKMDVGGPNVWLGYALADNVMREWAGEELVEDPQIGFKLFTEENVQDLNVDREDGTEWYGVDYGELFRRDVWGLEK</sequence>
<evidence type="ECO:0000256" key="2">
    <source>
        <dbReference type="ARBA" id="ARBA00007639"/>
    </source>
</evidence>
<dbReference type="InterPro" id="IPR025997">
    <property type="entry name" value="SBP_2_dom"/>
</dbReference>
<evidence type="ECO:0000313" key="7">
    <source>
        <dbReference type="Proteomes" id="UP001284601"/>
    </source>
</evidence>
<dbReference type="Pfam" id="PF13407">
    <property type="entry name" value="Peripla_BP_4"/>
    <property type="match status" value="1"/>
</dbReference>
<comment type="similarity">
    <text evidence="2">Belongs to the bacterial solute-binding protein 2 family.</text>
</comment>
<name>A0ABU4HXY7_9ACTN</name>
<comment type="caution">
    <text evidence="6">The sequence shown here is derived from an EMBL/GenBank/DDBJ whole genome shotgun (WGS) entry which is preliminary data.</text>
</comment>
<evidence type="ECO:0000256" key="4">
    <source>
        <dbReference type="SAM" id="SignalP"/>
    </source>
</evidence>
<dbReference type="PROSITE" id="PS51257">
    <property type="entry name" value="PROKAR_LIPOPROTEIN"/>
    <property type="match status" value="1"/>
</dbReference>
<dbReference type="PANTHER" id="PTHR46847">
    <property type="entry name" value="D-ALLOSE-BINDING PERIPLASMIC PROTEIN-RELATED"/>
    <property type="match status" value="1"/>
</dbReference>
<evidence type="ECO:0000256" key="3">
    <source>
        <dbReference type="ARBA" id="ARBA00022729"/>
    </source>
</evidence>
<dbReference type="Gene3D" id="3.40.50.2300">
    <property type="match status" value="2"/>
</dbReference>
<evidence type="ECO:0000313" key="6">
    <source>
        <dbReference type="EMBL" id="MDW5598186.1"/>
    </source>
</evidence>
<accession>A0ABU4HXY7</accession>
<keyword evidence="7" id="KW-1185">Reference proteome</keyword>
<dbReference type="Proteomes" id="UP001284601">
    <property type="component" value="Unassembled WGS sequence"/>
</dbReference>
<feature type="domain" description="Periplasmic binding protein" evidence="5">
    <location>
        <begin position="96"/>
        <end position="353"/>
    </location>
</feature>
<dbReference type="PANTHER" id="PTHR46847:SF1">
    <property type="entry name" value="D-ALLOSE-BINDING PERIPLASMIC PROTEIN-RELATED"/>
    <property type="match status" value="1"/>
</dbReference>
<dbReference type="InterPro" id="IPR028082">
    <property type="entry name" value="Peripla_BP_I"/>
</dbReference>
<keyword evidence="3 4" id="KW-0732">Signal</keyword>
<feature type="signal peptide" evidence="4">
    <location>
        <begin position="1"/>
        <end position="27"/>
    </location>
</feature>